<evidence type="ECO:0000256" key="4">
    <source>
        <dbReference type="ARBA" id="ARBA00022670"/>
    </source>
</evidence>
<dbReference type="InterPro" id="IPR005151">
    <property type="entry name" value="Tail-specific_protease"/>
</dbReference>
<comment type="similarity">
    <text evidence="2">Belongs to the peptidase S41B family.</text>
</comment>
<keyword evidence="5" id="KW-0378">Hydrolase</keyword>
<dbReference type="CDD" id="cd07562">
    <property type="entry name" value="Peptidase_S41_TRI"/>
    <property type="match status" value="1"/>
</dbReference>
<accession>K1RYF9</accession>
<sequence>PHGKVVGRDPFNKWVKPSCVMICENDYSNGHGFPWVYKELGIGKLIGAPVAGTMTAVWWETLMDNTLVFGIPQVGCRDMRGVFGENTQLNPDIEVYNSPEDFINGHDTQLERAVKEMMKK</sequence>
<keyword evidence="4" id="KW-0645">Protease</keyword>
<evidence type="ECO:0000259" key="7">
    <source>
        <dbReference type="Pfam" id="PF03572"/>
    </source>
</evidence>
<evidence type="ECO:0000256" key="5">
    <source>
        <dbReference type="ARBA" id="ARBA00022801"/>
    </source>
</evidence>
<evidence type="ECO:0000256" key="2">
    <source>
        <dbReference type="ARBA" id="ARBA00008524"/>
    </source>
</evidence>
<dbReference type="PANTHER" id="PTHR43253:SF1">
    <property type="entry name" value="TRICORN PROTEASE HOMOLOG 2-RELATED"/>
    <property type="match status" value="1"/>
</dbReference>
<dbReference type="Pfam" id="PF03572">
    <property type="entry name" value="Peptidase_S41"/>
    <property type="match status" value="1"/>
</dbReference>
<dbReference type="InterPro" id="IPR029045">
    <property type="entry name" value="ClpP/crotonase-like_dom_sf"/>
</dbReference>
<evidence type="ECO:0000256" key="1">
    <source>
        <dbReference type="ARBA" id="ARBA00004496"/>
    </source>
</evidence>
<feature type="domain" description="Tail specific protease" evidence="7">
    <location>
        <begin position="12"/>
        <end position="95"/>
    </location>
</feature>
<feature type="non-terminal residue" evidence="8">
    <location>
        <position position="1"/>
    </location>
</feature>
<protein>
    <submittedName>
        <fullName evidence="8">MdsD protein</fullName>
    </submittedName>
</protein>
<dbReference type="GO" id="GO:0006508">
    <property type="term" value="P:proteolysis"/>
    <property type="evidence" value="ECO:0007669"/>
    <property type="project" value="UniProtKB-KW"/>
</dbReference>
<dbReference type="SUPFAM" id="SSF52096">
    <property type="entry name" value="ClpP/crotonase"/>
    <property type="match status" value="1"/>
</dbReference>
<dbReference type="AlphaFoldDB" id="K1RYF9"/>
<reference evidence="8" key="1">
    <citation type="journal article" date="2013" name="Environ. Microbiol.">
        <title>Microbiota from the distal guts of lean and obese adolescents exhibit partial functional redundancy besides clear differences in community structure.</title>
        <authorList>
            <person name="Ferrer M."/>
            <person name="Ruiz A."/>
            <person name="Lanza F."/>
            <person name="Haange S.B."/>
            <person name="Oberbach A."/>
            <person name="Till H."/>
            <person name="Bargiela R."/>
            <person name="Campoy C."/>
            <person name="Segura M.T."/>
            <person name="Richter M."/>
            <person name="von Bergen M."/>
            <person name="Seifert J."/>
            <person name="Suarez A."/>
        </authorList>
    </citation>
    <scope>NUCLEOTIDE SEQUENCE</scope>
</reference>
<comment type="caution">
    <text evidence="8">The sequence shown here is derived from an EMBL/GenBank/DDBJ whole genome shotgun (WGS) entry which is preliminary data.</text>
</comment>
<comment type="subcellular location">
    <subcellularLocation>
        <location evidence="1">Cytoplasm</location>
    </subcellularLocation>
</comment>
<keyword evidence="3" id="KW-0963">Cytoplasm</keyword>
<gene>
    <name evidence="8" type="ORF">OBE_15281</name>
</gene>
<dbReference type="Gene3D" id="3.90.226.10">
    <property type="entry name" value="2-enoyl-CoA Hydratase, Chain A, domain 1"/>
    <property type="match status" value="1"/>
</dbReference>
<proteinExistence type="inferred from homology"/>
<evidence type="ECO:0000256" key="3">
    <source>
        <dbReference type="ARBA" id="ARBA00022490"/>
    </source>
</evidence>
<organism evidence="8">
    <name type="scientific">human gut metagenome</name>
    <dbReference type="NCBI Taxonomy" id="408170"/>
    <lineage>
        <taxon>unclassified sequences</taxon>
        <taxon>metagenomes</taxon>
        <taxon>organismal metagenomes</taxon>
    </lineage>
</organism>
<evidence type="ECO:0000313" key="8">
    <source>
        <dbReference type="EMBL" id="EKC48259.1"/>
    </source>
</evidence>
<dbReference type="GO" id="GO:0005737">
    <property type="term" value="C:cytoplasm"/>
    <property type="evidence" value="ECO:0007669"/>
    <property type="project" value="UniProtKB-SubCell"/>
</dbReference>
<evidence type="ECO:0000256" key="6">
    <source>
        <dbReference type="ARBA" id="ARBA00022825"/>
    </source>
</evidence>
<name>K1RYF9_9ZZZZ</name>
<keyword evidence="6" id="KW-0720">Serine protease</keyword>
<dbReference type="InterPro" id="IPR012393">
    <property type="entry name" value="Tricorn_protease"/>
</dbReference>
<dbReference type="PANTHER" id="PTHR43253">
    <property type="entry name" value="TRICORN PROTEASE HOMOLOG 2-RELATED"/>
    <property type="match status" value="1"/>
</dbReference>
<dbReference type="GO" id="GO:0008236">
    <property type="term" value="F:serine-type peptidase activity"/>
    <property type="evidence" value="ECO:0007669"/>
    <property type="project" value="UniProtKB-KW"/>
</dbReference>
<dbReference type="EMBL" id="AJWZ01010504">
    <property type="protein sequence ID" value="EKC48259.1"/>
    <property type="molecule type" value="Genomic_DNA"/>
</dbReference>